<feature type="signal peptide" evidence="1">
    <location>
        <begin position="1"/>
        <end position="21"/>
    </location>
</feature>
<protein>
    <recommendedName>
        <fullName evidence="4">Secreted protein</fullName>
    </recommendedName>
</protein>
<accession>A0A970B6R3</accession>
<feature type="chain" id="PRO_5037547336" description="Secreted protein" evidence="1">
    <location>
        <begin position="22"/>
        <end position="66"/>
    </location>
</feature>
<dbReference type="Proteomes" id="UP000653472">
    <property type="component" value="Unassembled WGS sequence"/>
</dbReference>
<evidence type="ECO:0000313" key="3">
    <source>
        <dbReference type="Proteomes" id="UP000653472"/>
    </source>
</evidence>
<name>A0A970B6R3_9GAMM</name>
<organism evidence="2 3">
    <name type="scientific">Solimonas marina</name>
    <dbReference type="NCBI Taxonomy" id="2714601"/>
    <lineage>
        <taxon>Bacteria</taxon>
        <taxon>Pseudomonadati</taxon>
        <taxon>Pseudomonadota</taxon>
        <taxon>Gammaproteobacteria</taxon>
        <taxon>Nevskiales</taxon>
        <taxon>Nevskiaceae</taxon>
        <taxon>Solimonas</taxon>
    </lineage>
</organism>
<evidence type="ECO:0000256" key="1">
    <source>
        <dbReference type="SAM" id="SignalP"/>
    </source>
</evidence>
<gene>
    <name evidence="2" type="ORF">G7Y82_12270</name>
</gene>
<evidence type="ECO:0000313" key="2">
    <source>
        <dbReference type="EMBL" id="NKF23093.1"/>
    </source>
</evidence>
<dbReference type="RefSeq" id="WP_168148417.1">
    <property type="nucleotide sequence ID" value="NZ_JAAVXB010000006.1"/>
</dbReference>
<keyword evidence="3" id="KW-1185">Reference proteome</keyword>
<dbReference type="EMBL" id="JAAVXB010000006">
    <property type="protein sequence ID" value="NKF23093.1"/>
    <property type="molecule type" value="Genomic_DNA"/>
</dbReference>
<dbReference type="AlphaFoldDB" id="A0A970B6R3"/>
<sequence length="66" mass="7302">MTRVVMLMALLLAALCCYAVASTTGLLAVLVAGVLLEVGFWSGVLSSRRSLPLYLRVPREQRRRRP</sequence>
<reference evidence="2" key="1">
    <citation type="submission" date="2020-03" db="EMBL/GenBank/DDBJ databases">
        <title>Solimonas marina sp. nov., isolated from deep seawater of the Pacific Ocean.</title>
        <authorList>
            <person name="Liu X."/>
            <person name="Lai Q."/>
            <person name="Sun F."/>
            <person name="Gai Y."/>
            <person name="Li G."/>
            <person name="Shao Z."/>
        </authorList>
    </citation>
    <scope>NUCLEOTIDE SEQUENCE</scope>
    <source>
        <strain evidence="2">C16B3</strain>
    </source>
</reference>
<evidence type="ECO:0008006" key="4">
    <source>
        <dbReference type="Google" id="ProtNLM"/>
    </source>
</evidence>
<proteinExistence type="predicted"/>
<keyword evidence="1" id="KW-0732">Signal</keyword>
<comment type="caution">
    <text evidence="2">The sequence shown here is derived from an EMBL/GenBank/DDBJ whole genome shotgun (WGS) entry which is preliminary data.</text>
</comment>